<dbReference type="InterPro" id="IPR035917">
    <property type="entry name" value="YjbQ-like_sf"/>
</dbReference>
<dbReference type="Gene3D" id="2.60.120.460">
    <property type="entry name" value="YjbQ-like"/>
    <property type="match status" value="1"/>
</dbReference>
<dbReference type="SUPFAM" id="SSF111038">
    <property type="entry name" value="YjbQ-like"/>
    <property type="match status" value="1"/>
</dbReference>
<name>A0A455UAB0_9GAMM</name>
<evidence type="ECO:0000313" key="2">
    <source>
        <dbReference type="Proteomes" id="UP000320231"/>
    </source>
</evidence>
<protein>
    <submittedName>
        <fullName evidence="1">Uncharacterized protein</fullName>
    </submittedName>
</protein>
<proteinExistence type="predicted"/>
<evidence type="ECO:0000313" key="1">
    <source>
        <dbReference type="EMBL" id="BBI63126.1"/>
    </source>
</evidence>
<reference evidence="1 2" key="1">
    <citation type="journal article" date="2019" name="Microbiol. Resour. Announc.">
        <title>Complete Genome Sequence of Halomonas sulfidaeris Strain Esulfide1 Isolated from a Metal Sulfide Rock at a Depth of 2,200 Meters, Obtained Using Nanopore Sequencing.</title>
        <authorList>
            <person name="Saito M."/>
            <person name="Nishigata A."/>
            <person name="Galipon J."/>
            <person name="Arakawa K."/>
        </authorList>
    </citation>
    <scope>NUCLEOTIDE SEQUENCE [LARGE SCALE GENOMIC DNA]</scope>
    <source>
        <strain evidence="1 2">ATCC BAA-803</strain>
    </source>
</reference>
<dbReference type="EMBL" id="AP019514">
    <property type="protein sequence ID" value="BBI63126.1"/>
    <property type="molecule type" value="Genomic_DNA"/>
</dbReference>
<dbReference type="KEGG" id="hsr:HSBAA_44320"/>
<dbReference type="AlphaFoldDB" id="A0A455UAB0"/>
<dbReference type="Proteomes" id="UP000320231">
    <property type="component" value="Chromosome"/>
</dbReference>
<sequence>MWFQQEIHLPEMGRGFHLITDDVARALPCLNDVHIGMLHLQLMHTSALVNAQ</sequence>
<gene>
    <name evidence="1" type="ORF">HSBAA_44320</name>
</gene>
<accession>A0A455UAB0</accession>
<organism evidence="1 2">
    <name type="scientific">Vreelandella sulfidaeris</name>
    <dbReference type="NCBI Taxonomy" id="115553"/>
    <lineage>
        <taxon>Bacteria</taxon>
        <taxon>Pseudomonadati</taxon>
        <taxon>Pseudomonadota</taxon>
        <taxon>Gammaproteobacteria</taxon>
        <taxon>Oceanospirillales</taxon>
        <taxon>Halomonadaceae</taxon>
        <taxon>Vreelandella</taxon>
    </lineage>
</organism>